<sequence length="117" mass="12858">MKRPVFLTVWLVLMSIGAVFSVYSYTVGSYAITQTFPDFPSWAITVYAGLSIIDVIAVAMLWMWKKMGFYLVVGFAVLAAVLNIMIMGGAGIVSTVIGFVGVGILYWAMKPVWGQFK</sequence>
<proteinExistence type="predicted"/>
<evidence type="ECO:0000313" key="3">
    <source>
        <dbReference type="Proteomes" id="UP000034664"/>
    </source>
</evidence>
<keyword evidence="1" id="KW-1133">Transmembrane helix</keyword>
<evidence type="ECO:0000313" key="2">
    <source>
        <dbReference type="EMBL" id="KKR72505.1"/>
    </source>
</evidence>
<dbReference type="EMBL" id="LBZM01000005">
    <property type="protein sequence ID" value="KKR72505.1"/>
    <property type="molecule type" value="Genomic_DNA"/>
</dbReference>
<dbReference type="Proteomes" id="UP000034664">
    <property type="component" value="Unassembled WGS sequence"/>
</dbReference>
<evidence type="ECO:0000256" key="1">
    <source>
        <dbReference type="SAM" id="Phobius"/>
    </source>
</evidence>
<accession>A0A0G0VKR8</accession>
<dbReference type="AlphaFoldDB" id="A0A0G0VKR8"/>
<keyword evidence="1" id="KW-0472">Membrane</keyword>
<gene>
    <name evidence="2" type="ORF">UU14_C0005G0073</name>
</gene>
<feature type="transmembrane region" description="Helical" evidence="1">
    <location>
        <begin position="69"/>
        <end position="86"/>
    </location>
</feature>
<feature type="transmembrane region" description="Helical" evidence="1">
    <location>
        <begin position="92"/>
        <end position="109"/>
    </location>
</feature>
<reference evidence="2 3" key="1">
    <citation type="journal article" date="2015" name="Nature">
        <title>rRNA introns, odd ribosomes, and small enigmatic genomes across a large radiation of phyla.</title>
        <authorList>
            <person name="Brown C.T."/>
            <person name="Hug L.A."/>
            <person name="Thomas B.C."/>
            <person name="Sharon I."/>
            <person name="Castelle C.J."/>
            <person name="Singh A."/>
            <person name="Wilkins M.J."/>
            <person name="Williams K.H."/>
            <person name="Banfield J.F."/>
        </authorList>
    </citation>
    <scope>NUCLEOTIDE SEQUENCE [LARGE SCALE GENOMIC DNA]</scope>
</reference>
<protein>
    <submittedName>
        <fullName evidence="2">Uncharacterized protein</fullName>
    </submittedName>
</protein>
<comment type="caution">
    <text evidence="2">The sequence shown here is derived from an EMBL/GenBank/DDBJ whole genome shotgun (WGS) entry which is preliminary data.</text>
</comment>
<name>A0A0G0VKR8_9BACT</name>
<keyword evidence="1" id="KW-0812">Transmembrane</keyword>
<feature type="transmembrane region" description="Helical" evidence="1">
    <location>
        <begin position="40"/>
        <end position="62"/>
    </location>
</feature>
<organism evidence="2 3">
    <name type="scientific">Candidatus Roizmanbacteria bacterium GW2011_GWB1_40_7</name>
    <dbReference type="NCBI Taxonomy" id="1618482"/>
    <lineage>
        <taxon>Bacteria</taxon>
        <taxon>Candidatus Roizmaniibacteriota</taxon>
    </lineage>
</organism>